<evidence type="ECO:0000259" key="4">
    <source>
        <dbReference type="PROSITE" id="PS51253"/>
    </source>
</evidence>
<dbReference type="PROSITE" id="PS51253">
    <property type="entry name" value="HTH_CENPB"/>
    <property type="match status" value="1"/>
</dbReference>
<dbReference type="InterPro" id="IPR009057">
    <property type="entry name" value="Homeodomain-like_sf"/>
</dbReference>
<dbReference type="SUPFAM" id="SSF46689">
    <property type="entry name" value="Homeodomain-like"/>
    <property type="match status" value="1"/>
</dbReference>
<keyword evidence="6" id="KW-1185">Reference proteome</keyword>
<dbReference type="VEuPathDB" id="FungiDB:CPUR_06698"/>
<feature type="domain" description="HTH CENPB-type" evidence="4">
    <location>
        <begin position="48"/>
        <end position="118"/>
    </location>
</feature>
<keyword evidence="2" id="KW-0539">Nucleus</keyword>
<dbReference type="HOGENOM" id="CLU_1234888_0_0_1"/>
<organism evidence="5 6">
    <name type="scientific">Claviceps purpurea (strain 20.1)</name>
    <name type="common">Ergot fungus</name>
    <name type="synonym">Sphacelia segetum</name>
    <dbReference type="NCBI Taxonomy" id="1111077"/>
    <lineage>
        <taxon>Eukaryota</taxon>
        <taxon>Fungi</taxon>
        <taxon>Dikarya</taxon>
        <taxon>Ascomycota</taxon>
        <taxon>Pezizomycotina</taxon>
        <taxon>Sordariomycetes</taxon>
        <taxon>Hypocreomycetidae</taxon>
        <taxon>Hypocreales</taxon>
        <taxon>Clavicipitaceae</taxon>
        <taxon>Claviceps</taxon>
    </lineage>
</organism>
<dbReference type="AlphaFoldDB" id="M1WEJ5"/>
<evidence type="ECO:0000313" key="6">
    <source>
        <dbReference type="Proteomes" id="UP000016801"/>
    </source>
</evidence>
<dbReference type="GO" id="GO:0003677">
    <property type="term" value="F:DNA binding"/>
    <property type="evidence" value="ECO:0007669"/>
    <property type="project" value="UniProtKB-KW"/>
</dbReference>
<dbReference type="SMART" id="SM00674">
    <property type="entry name" value="CENPB"/>
    <property type="match status" value="1"/>
</dbReference>
<dbReference type="Gene3D" id="1.10.10.60">
    <property type="entry name" value="Homeodomain-like"/>
    <property type="match status" value="1"/>
</dbReference>
<dbReference type="PhylomeDB" id="M1WEJ5"/>
<evidence type="ECO:0000256" key="3">
    <source>
        <dbReference type="SAM" id="MobiDB-lite"/>
    </source>
</evidence>
<protein>
    <submittedName>
        <fullName evidence="5">Related to transposase</fullName>
    </submittedName>
</protein>
<evidence type="ECO:0000313" key="5">
    <source>
        <dbReference type="EMBL" id="CCE32833.1"/>
    </source>
</evidence>
<dbReference type="STRING" id="1111077.M1WEJ5"/>
<proteinExistence type="predicted"/>
<comment type="caution">
    <text evidence="5">The sequence shown here is derived from an EMBL/GenBank/DDBJ whole genome shotgun (WGS) entry which is preliminary data.</text>
</comment>
<dbReference type="eggNOG" id="KOG3105">
    <property type="taxonomic scope" value="Eukaryota"/>
</dbReference>
<dbReference type="Pfam" id="PF05225">
    <property type="entry name" value="HTH_psq"/>
    <property type="match status" value="1"/>
</dbReference>
<keyword evidence="1" id="KW-0238">DNA-binding</keyword>
<name>M1WEJ5_CLAP2</name>
<evidence type="ECO:0000256" key="1">
    <source>
        <dbReference type="ARBA" id="ARBA00023125"/>
    </source>
</evidence>
<dbReference type="InterPro" id="IPR006600">
    <property type="entry name" value="HTH_CenpB_DNA-bd_dom"/>
</dbReference>
<evidence type="ECO:0000256" key="2">
    <source>
        <dbReference type="ARBA" id="ARBA00023242"/>
    </source>
</evidence>
<accession>M1WEJ5</accession>
<dbReference type="OrthoDB" id="5396311at2759"/>
<dbReference type="Pfam" id="PF03221">
    <property type="entry name" value="HTH_Tnp_Tc5"/>
    <property type="match status" value="1"/>
</dbReference>
<dbReference type="Proteomes" id="UP000016801">
    <property type="component" value="Unassembled WGS sequence"/>
</dbReference>
<sequence length="224" mass="24097">MPRYTESDLKEALQAVQTGVSIRQAAKLHGVPRNTIADRIHGAASRKDANEVSQRLTRVQEEYLSQWILAQDALKLPPTHQQVRDFTQRVLAAHGDTQPLGKRWIEGFLRRNPAIKHRKSKPVDSALTNGATDGAATEDGAAIEDGATFGNGATMEGVAAQDQPDVVAPASPRTADTNGTKRPLTRAAKRRIGLKVGVGLGEDVIAACEALKEMRRGPAGSLRD</sequence>
<dbReference type="EMBL" id="CAGA01000047">
    <property type="protein sequence ID" value="CCE32833.1"/>
    <property type="molecule type" value="Genomic_DNA"/>
</dbReference>
<feature type="region of interest" description="Disordered" evidence="3">
    <location>
        <begin position="162"/>
        <end position="186"/>
    </location>
</feature>
<gene>
    <name evidence="5" type="ORF">CPUR_06698</name>
</gene>
<dbReference type="InterPro" id="IPR007889">
    <property type="entry name" value="HTH_Psq"/>
</dbReference>
<reference evidence="5 6" key="1">
    <citation type="journal article" date="2013" name="PLoS Genet.">
        <title>Plant-symbiotic fungi as chemical engineers: Multi-genome analysis of the Clavicipitaceae reveals dynamics of alkaloid loci.</title>
        <authorList>
            <person name="Schardl C.L."/>
            <person name="Young C.A."/>
            <person name="Hesse U."/>
            <person name="Amyotte S.G."/>
            <person name="Andreeva K."/>
            <person name="Calie P.J."/>
            <person name="Fleetwood D.J."/>
            <person name="Haws D.C."/>
            <person name="Moore N."/>
            <person name="Oeser B."/>
            <person name="Panaccione D.G."/>
            <person name="Schweri K.K."/>
            <person name="Voisey C.R."/>
            <person name="Farman M.L."/>
            <person name="Jaromczyk J.W."/>
            <person name="Roe B.A."/>
            <person name="O'Sullivan D.M."/>
            <person name="Scott B."/>
            <person name="Tudzynski P."/>
            <person name="An Z."/>
            <person name="Arnaoudova E.G."/>
            <person name="Bullock C.T."/>
            <person name="Charlton N.D."/>
            <person name="Chen L."/>
            <person name="Cox M."/>
            <person name="Dinkins R.D."/>
            <person name="Florea S."/>
            <person name="Glenn A.E."/>
            <person name="Gordon A."/>
            <person name="Gueldener U."/>
            <person name="Harris D.R."/>
            <person name="Hollin W."/>
            <person name="Jaromczyk J."/>
            <person name="Johnson R.D."/>
            <person name="Khan A.K."/>
            <person name="Leistner E."/>
            <person name="Leuchtmann A."/>
            <person name="Li C."/>
            <person name="Liu J."/>
            <person name="Liu J."/>
            <person name="Liu M."/>
            <person name="Mace W."/>
            <person name="Machado C."/>
            <person name="Nagabhyru P."/>
            <person name="Pan J."/>
            <person name="Schmid J."/>
            <person name="Sugawara K."/>
            <person name="Steiner U."/>
            <person name="Takach J.E."/>
            <person name="Tanaka E."/>
            <person name="Webb J.S."/>
            <person name="Wilson E.V."/>
            <person name="Wiseman J.L."/>
            <person name="Yoshida R."/>
            <person name="Zeng Z."/>
        </authorList>
    </citation>
    <scope>NUCLEOTIDE SEQUENCE [LARGE SCALE GENOMIC DNA]</scope>
    <source>
        <strain evidence="5 6">20.1</strain>
    </source>
</reference>